<accession>A0A8J3VID2</accession>
<name>A0A8J3VID2_9ACTN</name>
<dbReference type="Gene3D" id="3.40.50.300">
    <property type="entry name" value="P-loop containing nucleotide triphosphate hydrolases"/>
    <property type="match status" value="3"/>
</dbReference>
<dbReference type="Proteomes" id="UP000612899">
    <property type="component" value="Unassembled WGS sequence"/>
</dbReference>
<dbReference type="GO" id="GO:0004386">
    <property type="term" value="F:helicase activity"/>
    <property type="evidence" value="ECO:0007669"/>
    <property type="project" value="InterPro"/>
</dbReference>
<dbReference type="InterPro" id="IPR027417">
    <property type="entry name" value="P-loop_NTPase"/>
</dbReference>
<dbReference type="InterPro" id="IPR041677">
    <property type="entry name" value="DNA2/NAM7_AAA_11"/>
</dbReference>
<feature type="domain" description="DNA2/NAM7 helicase-like C-terminal" evidence="2">
    <location>
        <begin position="873"/>
        <end position="1094"/>
    </location>
</feature>
<dbReference type="Pfam" id="PF13087">
    <property type="entry name" value="AAA_12"/>
    <property type="match status" value="1"/>
</dbReference>
<gene>
    <name evidence="3" type="ORF">Rhe02_63410</name>
</gene>
<evidence type="ECO:0000259" key="1">
    <source>
        <dbReference type="Pfam" id="PF13086"/>
    </source>
</evidence>
<dbReference type="RefSeq" id="WP_203912034.1">
    <property type="nucleotide sequence ID" value="NZ_BONY01000047.1"/>
</dbReference>
<organism evidence="3 4">
    <name type="scientific">Rhizocola hellebori</name>
    <dbReference type="NCBI Taxonomy" id="1392758"/>
    <lineage>
        <taxon>Bacteria</taxon>
        <taxon>Bacillati</taxon>
        <taxon>Actinomycetota</taxon>
        <taxon>Actinomycetes</taxon>
        <taxon>Micromonosporales</taxon>
        <taxon>Micromonosporaceae</taxon>
        <taxon>Rhizocola</taxon>
    </lineage>
</organism>
<dbReference type="EMBL" id="BONY01000047">
    <property type="protein sequence ID" value="GIH08274.1"/>
    <property type="molecule type" value="Genomic_DNA"/>
</dbReference>
<dbReference type="Pfam" id="PF13086">
    <property type="entry name" value="AAA_11"/>
    <property type="match status" value="2"/>
</dbReference>
<dbReference type="InterPro" id="IPR045055">
    <property type="entry name" value="DNA2/NAM7-like"/>
</dbReference>
<dbReference type="CDD" id="cd18808">
    <property type="entry name" value="SF1_C_Upf1"/>
    <property type="match status" value="1"/>
</dbReference>
<keyword evidence="4" id="KW-1185">Reference proteome</keyword>
<evidence type="ECO:0000313" key="4">
    <source>
        <dbReference type="Proteomes" id="UP000612899"/>
    </source>
</evidence>
<evidence type="ECO:0000259" key="2">
    <source>
        <dbReference type="Pfam" id="PF13087"/>
    </source>
</evidence>
<proteinExistence type="predicted"/>
<dbReference type="InterPro" id="IPR047187">
    <property type="entry name" value="SF1_C_Upf1"/>
</dbReference>
<protein>
    <submittedName>
        <fullName evidence="3">Uncharacterized protein</fullName>
    </submittedName>
</protein>
<dbReference type="SUPFAM" id="SSF52540">
    <property type="entry name" value="P-loop containing nucleoside triphosphate hydrolases"/>
    <property type="match status" value="1"/>
</dbReference>
<feature type="domain" description="DNA2/NAM7 helicase helicase" evidence="1">
    <location>
        <begin position="350"/>
        <end position="441"/>
    </location>
</feature>
<sequence length="1138" mass="128256">MATKTPVRERNLTAPWMEEFRAQLISSRRASADPSLDFAVFDQLDNRLHRAGLTVDRVLNELRQGIFGAWLLDSDSPDRRFYQLMTRKLEVRLHTEPSRNHWGDITVLDRAYRRRDAPKPSQMPVYPSNVTLHNAADTPSCDLDTLIEEVNWRRWLFEAEETLTTVRLTPRLHTQLRDDVRRRFGSLRTLLELAKQRAEKGDKATAEGTLLDGAQWFGRNHKYSDEVVVRLDKPSPFQLQEDPIRLAIWPTGDMESSVVLQAADIVDEIVVFSRSSQHRDSERLQGWARPGLRVVVSESGEFRYRRHLTSLYQFLDEKTAGNWTALAIMLCHPEQLAHRRLTEIRQSGRKLNQQQRLAVAGALDAPHAYFVQGPPGTGKTQVITEVASRLVARGERVLLTAPTHVALDEVLQRLADEPGVLPLRLSWNDKYVADDVQRFTLSGYDAVVSGTLRIPSTSKLPQWNESLSQAQARLGAVDGWLASQAELDSAEKELAAARQNAMQRAKYRHDHIMWYEVELGRLLAWMRHHSDELGRIDFQEREIAGRLALIQRERGWFGRFLDRIGVGEMARLEVRAQRLQQVKAATTGRYQDAYRHRAEQEAARDRLVTAGLEQAHADQAVVAAAERRREAAAAAQLLATQSLSRLGLGELLATKAVAVRARRAIEAEHAELAARIAVQQQWFEIIGADGTDAASDLAKAQAVLGKALSSAANLICSTTAGFGGAKTFRDLDYDTLIVDEASKVTAAEFLIPALRAHRWILVGDEKQLAPYVDAGVEHHIHAMAAIHLSEREAGYDRNSAVKHLSGLWRAFEDAEQHPFREKNVEQIADRLVDKGTWAGAHRQIYAEQVKHLLGKDTEPERHLMEAMREHLVTSLFQRCVAHVDSRTGPRSRLIEQRRMPAEIAELVREPVYGGNYKSPPPSDPDCPQPLLTPSFSAPLVFLDTSKQAWPWDDLPHGTTSFINNLEADWVVEVCRRWNDELGQLGIPGRTSISVLAFYGAQARLIRQKLGYPRYPRFPHLAFRVVDSIDRIQGQQSDIVVISFCRTFGRPKDPKAPPRKGTAIPTPGWAPWLQNINRLNVACTRACRSLVLVGHGPTLRALRGTPKAEQFFTNMFALEQRGVLEINIDWATAAARKKS</sequence>
<comment type="caution">
    <text evidence="3">The sequence shown here is derived from an EMBL/GenBank/DDBJ whole genome shotgun (WGS) entry which is preliminary data.</text>
</comment>
<dbReference type="PANTHER" id="PTHR10887:SF495">
    <property type="entry name" value="HELICASE SENATAXIN ISOFORM X1-RELATED"/>
    <property type="match status" value="1"/>
</dbReference>
<dbReference type="InterPro" id="IPR041679">
    <property type="entry name" value="DNA2/NAM7-like_C"/>
</dbReference>
<feature type="domain" description="DNA2/NAM7 helicase helicase" evidence="1">
    <location>
        <begin position="578"/>
        <end position="772"/>
    </location>
</feature>
<dbReference type="AlphaFoldDB" id="A0A8J3VID2"/>
<reference evidence="3" key="1">
    <citation type="submission" date="2021-01" db="EMBL/GenBank/DDBJ databases">
        <title>Whole genome shotgun sequence of Rhizocola hellebori NBRC 109834.</title>
        <authorList>
            <person name="Komaki H."/>
            <person name="Tamura T."/>
        </authorList>
    </citation>
    <scope>NUCLEOTIDE SEQUENCE</scope>
    <source>
        <strain evidence="3">NBRC 109834</strain>
    </source>
</reference>
<dbReference type="PANTHER" id="PTHR10887">
    <property type="entry name" value="DNA2/NAM7 HELICASE FAMILY"/>
    <property type="match status" value="1"/>
</dbReference>
<evidence type="ECO:0000313" key="3">
    <source>
        <dbReference type="EMBL" id="GIH08274.1"/>
    </source>
</evidence>